<evidence type="ECO:0000256" key="8">
    <source>
        <dbReference type="ARBA" id="ARBA00023065"/>
    </source>
</evidence>
<keyword evidence="4 12" id="KW-1003">Cell membrane</keyword>
<dbReference type="GO" id="GO:0005886">
    <property type="term" value="C:plasma membrane"/>
    <property type="evidence" value="ECO:0007669"/>
    <property type="project" value="UniProtKB-SubCell"/>
</dbReference>
<dbReference type="FunFam" id="1.20.58.340:FF:000004">
    <property type="entry name" value="Magnesium transport protein CorA"/>
    <property type="match status" value="1"/>
</dbReference>
<name>A0A6S6SDH6_9BACT</name>
<feature type="transmembrane region" description="Helical" evidence="12">
    <location>
        <begin position="297"/>
        <end position="317"/>
    </location>
</feature>
<dbReference type="SUPFAM" id="SSF144083">
    <property type="entry name" value="Magnesium transport protein CorA, transmembrane region"/>
    <property type="match status" value="1"/>
</dbReference>
<dbReference type="InterPro" id="IPR045861">
    <property type="entry name" value="CorA_cytoplasmic_dom"/>
</dbReference>
<evidence type="ECO:0000256" key="11">
    <source>
        <dbReference type="ARBA" id="ARBA00045497"/>
    </source>
</evidence>
<dbReference type="GO" id="GO:0050897">
    <property type="term" value="F:cobalt ion binding"/>
    <property type="evidence" value="ECO:0007669"/>
    <property type="project" value="TreeGrafter"/>
</dbReference>
<dbReference type="GO" id="GO:0000287">
    <property type="term" value="F:magnesium ion binding"/>
    <property type="evidence" value="ECO:0007669"/>
    <property type="project" value="TreeGrafter"/>
</dbReference>
<dbReference type="NCBIfam" id="TIGR00383">
    <property type="entry name" value="corA"/>
    <property type="match status" value="1"/>
</dbReference>
<dbReference type="InterPro" id="IPR004488">
    <property type="entry name" value="Mg/Co-transport_prot_CorA"/>
</dbReference>
<comment type="similarity">
    <text evidence="2 12">Belongs to the CorA metal ion transporter (MIT) (TC 1.A.35) family.</text>
</comment>
<keyword evidence="8 12" id="KW-0406">Ion transport</keyword>
<keyword evidence="13" id="KW-0175">Coiled coil</keyword>
<comment type="catalytic activity">
    <reaction evidence="10">
        <text>Mg(2+)(in) = Mg(2+)(out)</text>
        <dbReference type="Rhea" id="RHEA:29827"/>
        <dbReference type="ChEBI" id="CHEBI:18420"/>
    </reaction>
</comment>
<dbReference type="CDD" id="cd12828">
    <property type="entry name" value="TmCorA-like_1"/>
    <property type="match status" value="1"/>
</dbReference>
<evidence type="ECO:0000256" key="4">
    <source>
        <dbReference type="ARBA" id="ARBA00022475"/>
    </source>
</evidence>
<protein>
    <recommendedName>
        <fullName evidence="12">Magnesium transport protein CorA</fullName>
    </recommendedName>
</protein>
<dbReference type="InterPro" id="IPR002523">
    <property type="entry name" value="MgTranspt_CorA/ZnTranspt_ZntB"/>
</dbReference>
<gene>
    <name evidence="12" type="primary">corA</name>
    <name evidence="14" type="ORF">HELGO_WM30369</name>
</gene>
<dbReference type="PANTHER" id="PTHR46494">
    <property type="entry name" value="CORA FAMILY METAL ION TRANSPORTER (EUROFUNG)"/>
    <property type="match status" value="1"/>
</dbReference>
<evidence type="ECO:0000256" key="7">
    <source>
        <dbReference type="ARBA" id="ARBA00022989"/>
    </source>
</evidence>
<reference evidence="14" key="1">
    <citation type="submission" date="2020-01" db="EMBL/GenBank/DDBJ databases">
        <authorList>
            <person name="Meier V. D."/>
            <person name="Meier V D."/>
        </authorList>
    </citation>
    <scope>NUCLEOTIDE SEQUENCE</scope>
    <source>
        <strain evidence="14">HLG_WM_MAG_10</strain>
    </source>
</reference>
<keyword evidence="9 12" id="KW-0472">Membrane</keyword>
<keyword evidence="6 12" id="KW-0460">Magnesium</keyword>
<evidence type="ECO:0000256" key="10">
    <source>
        <dbReference type="ARBA" id="ARBA00034269"/>
    </source>
</evidence>
<feature type="coiled-coil region" evidence="13">
    <location>
        <begin position="207"/>
        <end position="234"/>
    </location>
</feature>
<dbReference type="GO" id="GO:0015087">
    <property type="term" value="F:cobalt ion transmembrane transporter activity"/>
    <property type="evidence" value="ECO:0007669"/>
    <property type="project" value="UniProtKB-UniRule"/>
</dbReference>
<evidence type="ECO:0000256" key="3">
    <source>
        <dbReference type="ARBA" id="ARBA00022448"/>
    </source>
</evidence>
<dbReference type="GO" id="GO:0015095">
    <property type="term" value="F:magnesium ion transmembrane transporter activity"/>
    <property type="evidence" value="ECO:0007669"/>
    <property type="project" value="UniProtKB-UniRule"/>
</dbReference>
<evidence type="ECO:0000256" key="6">
    <source>
        <dbReference type="ARBA" id="ARBA00022842"/>
    </source>
</evidence>
<keyword evidence="5 12" id="KW-0812">Transmembrane</keyword>
<keyword evidence="3 12" id="KW-0813">Transport</keyword>
<dbReference type="Gene3D" id="1.20.58.340">
    <property type="entry name" value="Magnesium transport protein CorA, transmembrane region"/>
    <property type="match status" value="2"/>
</dbReference>
<evidence type="ECO:0000256" key="12">
    <source>
        <dbReference type="RuleBase" id="RU362010"/>
    </source>
</evidence>
<dbReference type="Pfam" id="PF01544">
    <property type="entry name" value="CorA"/>
    <property type="match status" value="1"/>
</dbReference>
<dbReference type="PANTHER" id="PTHR46494:SF1">
    <property type="entry name" value="CORA FAMILY METAL ION TRANSPORTER (EUROFUNG)"/>
    <property type="match status" value="1"/>
</dbReference>
<evidence type="ECO:0000256" key="2">
    <source>
        <dbReference type="ARBA" id="ARBA00009765"/>
    </source>
</evidence>
<keyword evidence="7 12" id="KW-1133">Transmembrane helix</keyword>
<evidence type="ECO:0000256" key="9">
    <source>
        <dbReference type="ARBA" id="ARBA00023136"/>
    </source>
</evidence>
<dbReference type="Gene3D" id="3.30.460.20">
    <property type="entry name" value="CorA soluble domain-like"/>
    <property type="match status" value="1"/>
</dbReference>
<evidence type="ECO:0000256" key="1">
    <source>
        <dbReference type="ARBA" id="ARBA00004651"/>
    </source>
</evidence>
<dbReference type="EMBL" id="CACVAQ010000057">
    <property type="protein sequence ID" value="CAA6800868.1"/>
    <property type="molecule type" value="Genomic_DNA"/>
</dbReference>
<evidence type="ECO:0000256" key="13">
    <source>
        <dbReference type="SAM" id="Coils"/>
    </source>
</evidence>
<dbReference type="SUPFAM" id="SSF143865">
    <property type="entry name" value="CorA soluble domain-like"/>
    <property type="match status" value="1"/>
</dbReference>
<organism evidence="14">
    <name type="scientific">uncultured Aureispira sp</name>
    <dbReference type="NCBI Taxonomy" id="1331704"/>
    <lineage>
        <taxon>Bacteria</taxon>
        <taxon>Pseudomonadati</taxon>
        <taxon>Bacteroidota</taxon>
        <taxon>Saprospiria</taxon>
        <taxon>Saprospirales</taxon>
        <taxon>Saprospiraceae</taxon>
        <taxon>Aureispira</taxon>
        <taxon>environmental samples</taxon>
    </lineage>
</organism>
<dbReference type="AlphaFoldDB" id="A0A6S6SDH6"/>
<comment type="function">
    <text evidence="11">Mediates influx of magnesium ions. Alternates between open and closed states. Activated by low cytoplasmic Mg(2+) levels. Inactive when cytoplasmic Mg(2+) levels are high.</text>
</comment>
<proteinExistence type="inferred from homology"/>
<sequence length="355" mass="41036">MARFIRKRKEEIGLAPDDLLFRGVPKINKVQLRVIDFDAINLIENPVAKVKDVLSYQHKNSVTWFNVDGLHNTSIMEELAKGFSLDQLILADVLNTQARPKVEEHDNCIFICIKMLQHNPVSDLITVENLSLIMTKSVLISFQEIDGDVFEPVRDRIRKQKRRIRNGGTDYLAFALLDIVIDNYIYIIGVLGQKIESLEDRLLSDPNQAVVEKINAYKRELNFLRKNIKPAKEMILALNKLDSDLIDGVGVALHLKELADNINHANELTDSYREILSDQLNIYHTTISSKLNDIMKFLTVFSVIFIPLTFIAGIYGTNFEYVPELKYRYSYFIMWFVMLVVAVGMLVYFKRKKWF</sequence>
<evidence type="ECO:0000313" key="14">
    <source>
        <dbReference type="EMBL" id="CAA6800868.1"/>
    </source>
</evidence>
<feature type="transmembrane region" description="Helical" evidence="12">
    <location>
        <begin position="329"/>
        <end position="349"/>
    </location>
</feature>
<accession>A0A6S6SDH6</accession>
<comment type="subcellular location">
    <subcellularLocation>
        <location evidence="1">Cell membrane</location>
        <topology evidence="1">Multi-pass membrane protein</topology>
    </subcellularLocation>
    <subcellularLocation>
        <location evidence="12">Membrane</location>
        <topology evidence="12">Multi-pass membrane protein</topology>
    </subcellularLocation>
</comment>
<dbReference type="InterPro" id="IPR045863">
    <property type="entry name" value="CorA_TM1_TM2"/>
</dbReference>
<evidence type="ECO:0000256" key="5">
    <source>
        <dbReference type="ARBA" id="ARBA00022692"/>
    </source>
</evidence>